<evidence type="ECO:0000313" key="1">
    <source>
        <dbReference type="EMBL" id="AMY69776.1"/>
    </source>
</evidence>
<dbReference type="Proteomes" id="UP000076128">
    <property type="component" value="Chromosome"/>
</dbReference>
<evidence type="ECO:0000313" key="2">
    <source>
        <dbReference type="Proteomes" id="UP000076128"/>
    </source>
</evidence>
<protein>
    <submittedName>
        <fullName evidence="1">Uncharacterized protein</fullName>
    </submittedName>
</protein>
<proteinExistence type="predicted"/>
<dbReference type="OrthoDB" id="6638257at2"/>
<dbReference type="AlphaFoldDB" id="A0A159Z3W3"/>
<accession>A0A159Z3W3</accession>
<organism evidence="1 2">
    <name type="scientific">Frigidibacter mobilis</name>
    <dbReference type="NCBI Taxonomy" id="1335048"/>
    <lineage>
        <taxon>Bacteria</taxon>
        <taxon>Pseudomonadati</taxon>
        <taxon>Pseudomonadota</taxon>
        <taxon>Alphaproteobacteria</taxon>
        <taxon>Rhodobacterales</taxon>
        <taxon>Paracoccaceae</taxon>
        <taxon>Frigidibacter</taxon>
    </lineage>
</organism>
<reference evidence="1 2" key="1">
    <citation type="submission" date="2015-09" db="EMBL/GenBank/DDBJ databases">
        <title>Complete genome sequence of Defluviimonas alba cai42t isolated from an oilfield in Xinjiang.</title>
        <authorList>
            <person name="Geng S."/>
            <person name="Pan X."/>
            <person name="Wu X."/>
        </authorList>
    </citation>
    <scope>NUCLEOTIDE SEQUENCE [LARGE SCALE GENOMIC DNA]</scope>
    <source>
        <strain evidence="2">cai42</strain>
    </source>
</reference>
<sequence>MATILLLGSGPGVTACQGWLRPPFDRLVAINNAWRVRADWDDLIHPWDFPAERMPAPDATRRIVTEAEFVPVQNLYGGFVYAGATMAFTAAYWLLAEYRPRCIGFLGCDMHYPATGPTHFYGTGTPDPLRPDITLQSLEAKATRLAILAARQGCVLVNLSDGPSRLTFPRAAPAELAGARPLPHDPAAADRALAREAELGYFVPSGRYWEEAARFDPAELAALDALWLAAAR</sequence>
<dbReference type="RefSeq" id="WP_066813722.1">
    <property type="nucleotide sequence ID" value="NZ_CP012661.1"/>
</dbReference>
<gene>
    <name evidence="1" type="ORF">AKL17_2533</name>
</gene>
<dbReference type="STRING" id="1335048.AKL17_2533"/>
<dbReference type="PATRIC" id="fig|1335048.3.peg.2639"/>
<dbReference type="KEGG" id="daa:AKL17_2533"/>
<keyword evidence="2" id="KW-1185">Reference proteome</keyword>
<dbReference type="EMBL" id="CP012661">
    <property type="protein sequence ID" value="AMY69776.1"/>
    <property type="molecule type" value="Genomic_DNA"/>
</dbReference>
<name>A0A159Z3W3_9RHOB</name>